<dbReference type="RefSeq" id="WP_194999990.1">
    <property type="nucleotide sequence ID" value="NZ_JADLQN010000001.1"/>
</dbReference>
<evidence type="ECO:0000313" key="3">
    <source>
        <dbReference type="EMBL" id="MBF6353023.1"/>
    </source>
</evidence>
<reference evidence="3 4" key="1">
    <citation type="submission" date="2020-10" db="EMBL/GenBank/DDBJ databases">
        <title>Identification of Nocardia species via Next-generation sequencing and recognition of intraspecies genetic diversity.</title>
        <authorList>
            <person name="Li P."/>
            <person name="Li P."/>
            <person name="Lu B."/>
        </authorList>
    </citation>
    <scope>NUCLEOTIDE SEQUENCE [LARGE SCALE GENOMIC DNA]</scope>
    <source>
        <strain evidence="3 4">BJ06-0143</strain>
    </source>
</reference>
<keyword evidence="4" id="KW-1185">Reference proteome</keyword>
<dbReference type="Pfam" id="PF00501">
    <property type="entry name" value="AMP-binding"/>
    <property type="match status" value="1"/>
</dbReference>
<sequence>METTTSRPARHVDGTWVENLADILRKQAIATPDGVAVVENGNSTTYAELNARADRLAQALVADGVAPGDRVGLVVPNSVQYFEVLFGVAKAGAIAAVVSDRLSAPEVAAILADVSPRVVIGRHDGLREPVNGARRVLASDEDYQAWLDAAEPGDPAIPVAPSAPVVMQFSSGTTGKPKGILLTGRGLGFALAELQKLLDIDATSVALAPVPFSHVTGLGLALVSTLGGATLVLDIATDPAAFVAQLIGERVSHAVMVPTLVQRLVQSPQVASLDWSALRYIVYGGAPMPLATIEKATQVLGCKFIQSYGLTESTGAVTVLGPEDHLSAGAAEHRLRSVGRPNSASPIRVVDPETLEDVEVGRVGEILIGGPQIMAGYYGDEAATAQAVVDGWLRTGDGGSFDSDGYLYLHDRLKDMIISGGENVYPAEVESVLSGLDGVAEAAVVGIASEKWGESPYAVVVLLPGAALTEADVIAYARARLAHYKCPVGVSFVDSLPRNASGKLLKRVIREQVG</sequence>
<dbReference type="EMBL" id="JADLQN010000001">
    <property type="protein sequence ID" value="MBF6353023.1"/>
    <property type="molecule type" value="Genomic_DNA"/>
</dbReference>
<dbReference type="SUPFAM" id="SSF56801">
    <property type="entry name" value="Acetyl-CoA synthetase-like"/>
    <property type="match status" value="1"/>
</dbReference>
<proteinExistence type="predicted"/>
<dbReference type="InterPro" id="IPR000873">
    <property type="entry name" value="AMP-dep_synth/lig_dom"/>
</dbReference>
<dbReference type="PANTHER" id="PTHR43767">
    <property type="entry name" value="LONG-CHAIN-FATTY-ACID--COA LIGASE"/>
    <property type="match status" value="1"/>
</dbReference>
<dbReference type="Pfam" id="PF13193">
    <property type="entry name" value="AMP-binding_C"/>
    <property type="match status" value="1"/>
</dbReference>
<dbReference type="InterPro" id="IPR050237">
    <property type="entry name" value="ATP-dep_AMP-bd_enzyme"/>
</dbReference>
<comment type="caution">
    <text evidence="3">The sequence shown here is derived from an EMBL/GenBank/DDBJ whole genome shotgun (WGS) entry which is preliminary data.</text>
</comment>
<dbReference type="InterPro" id="IPR020845">
    <property type="entry name" value="AMP-binding_CS"/>
</dbReference>
<dbReference type="InterPro" id="IPR025110">
    <property type="entry name" value="AMP-bd_C"/>
</dbReference>
<evidence type="ECO:0000259" key="2">
    <source>
        <dbReference type="Pfam" id="PF13193"/>
    </source>
</evidence>
<evidence type="ECO:0000259" key="1">
    <source>
        <dbReference type="Pfam" id="PF00501"/>
    </source>
</evidence>
<dbReference type="PROSITE" id="PS00455">
    <property type="entry name" value="AMP_BINDING"/>
    <property type="match status" value="1"/>
</dbReference>
<dbReference type="InterPro" id="IPR045851">
    <property type="entry name" value="AMP-bd_C_sf"/>
</dbReference>
<feature type="domain" description="AMP-binding enzyme C-terminal" evidence="2">
    <location>
        <begin position="428"/>
        <end position="503"/>
    </location>
</feature>
<dbReference type="Proteomes" id="UP000707731">
    <property type="component" value="Unassembled WGS sequence"/>
</dbReference>
<dbReference type="InterPro" id="IPR042099">
    <property type="entry name" value="ANL_N_sf"/>
</dbReference>
<evidence type="ECO:0000313" key="4">
    <source>
        <dbReference type="Proteomes" id="UP000707731"/>
    </source>
</evidence>
<organism evidence="3 4">
    <name type="scientific">Nocardia higoensis</name>
    <dbReference type="NCBI Taxonomy" id="228599"/>
    <lineage>
        <taxon>Bacteria</taxon>
        <taxon>Bacillati</taxon>
        <taxon>Actinomycetota</taxon>
        <taxon>Actinomycetes</taxon>
        <taxon>Mycobacteriales</taxon>
        <taxon>Nocardiaceae</taxon>
        <taxon>Nocardia</taxon>
    </lineage>
</organism>
<accession>A0ABS0D8C5</accession>
<name>A0ABS0D8C5_9NOCA</name>
<dbReference type="PANTHER" id="PTHR43767:SF1">
    <property type="entry name" value="NONRIBOSOMAL PEPTIDE SYNTHASE PES1 (EUROFUNG)-RELATED"/>
    <property type="match status" value="1"/>
</dbReference>
<gene>
    <name evidence="3" type="ORF">IU449_00405</name>
</gene>
<dbReference type="Gene3D" id="3.40.50.12780">
    <property type="entry name" value="N-terminal domain of ligase-like"/>
    <property type="match status" value="1"/>
</dbReference>
<dbReference type="Gene3D" id="3.30.300.30">
    <property type="match status" value="1"/>
</dbReference>
<protein>
    <submittedName>
        <fullName evidence="3">AMP-binding protein</fullName>
    </submittedName>
</protein>
<feature type="domain" description="AMP-dependent synthetase/ligase" evidence="1">
    <location>
        <begin position="25"/>
        <end position="378"/>
    </location>
</feature>